<dbReference type="KEGG" id="saqi:AXG55_04320"/>
<evidence type="ECO:0000256" key="1">
    <source>
        <dbReference type="ARBA" id="ARBA00001698"/>
    </source>
</evidence>
<evidence type="ECO:0000256" key="9">
    <source>
        <dbReference type="ARBA" id="ARBA00022516"/>
    </source>
</evidence>
<evidence type="ECO:0000256" key="16">
    <source>
        <dbReference type="ARBA" id="ARBA00023209"/>
    </source>
</evidence>
<keyword evidence="13 19" id="KW-1133">Transmembrane helix</keyword>
<comment type="pathway">
    <text evidence="3 18">Phospholipid metabolism; CDP-diacylglycerol biosynthesis; CDP-diacylglycerol from sn-glycerol 3-phosphate: step 3/3.</text>
</comment>
<keyword evidence="10 18" id="KW-0808">Transferase</keyword>
<keyword evidence="8" id="KW-1003">Cell membrane</keyword>
<dbReference type="PANTHER" id="PTHR46382:SF1">
    <property type="entry name" value="PHOSPHATIDATE CYTIDYLYLTRANSFERASE"/>
    <property type="match status" value="1"/>
</dbReference>
<comment type="catalytic activity">
    <reaction evidence="1 18">
        <text>a 1,2-diacyl-sn-glycero-3-phosphate + CTP + H(+) = a CDP-1,2-diacyl-sn-glycerol + diphosphate</text>
        <dbReference type="Rhea" id="RHEA:16229"/>
        <dbReference type="ChEBI" id="CHEBI:15378"/>
        <dbReference type="ChEBI" id="CHEBI:33019"/>
        <dbReference type="ChEBI" id="CHEBI:37563"/>
        <dbReference type="ChEBI" id="CHEBI:58332"/>
        <dbReference type="ChEBI" id="CHEBI:58608"/>
        <dbReference type="EC" id="2.7.7.41"/>
    </reaction>
</comment>
<dbReference type="RefSeq" id="WP_233231370.1">
    <property type="nucleotide sequence ID" value="NZ_CP017834.1"/>
</dbReference>
<dbReference type="UniPathway" id="UPA00557">
    <property type="reaction ID" value="UER00614"/>
</dbReference>
<evidence type="ECO:0000256" key="12">
    <source>
        <dbReference type="ARBA" id="ARBA00022695"/>
    </source>
</evidence>
<keyword evidence="21" id="KW-1185">Reference proteome</keyword>
<dbReference type="PROSITE" id="PS01315">
    <property type="entry name" value="CDS"/>
    <property type="match status" value="1"/>
</dbReference>
<feature type="transmembrane region" description="Helical" evidence="19">
    <location>
        <begin position="205"/>
        <end position="224"/>
    </location>
</feature>
<dbReference type="AlphaFoldDB" id="A0A1L4CYZ6"/>
<keyword evidence="12 18" id="KW-0548">Nucleotidyltransferase</keyword>
<evidence type="ECO:0000256" key="6">
    <source>
        <dbReference type="ARBA" id="ARBA00012487"/>
    </source>
</evidence>
<evidence type="ECO:0000256" key="18">
    <source>
        <dbReference type="RuleBase" id="RU003938"/>
    </source>
</evidence>
<dbReference type="GO" id="GO:0005886">
    <property type="term" value="C:plasma membrane"/>
    <property type="evidence" value="ECO:0007669"/>
    <property type="project" value="UniProtKB-SubCell"/>
</dbReference>
<evidence type="ECO:0000256" key="4">
    <source>
        <dbReference type="ARBA" id="ARBA00005189"/>
    </source>
</evidence>
<proteinExistence type="inferred from homology"/>
<dbReference type="GO" id="GO:0004605">
    <property type="term" value="F:phosphatidate cytidylyltransferase activity"/>
    <property type="evidence" value="ECO:0007669"/>
    <property type="project" value="UniProtKB-EC"/>
</dbReference>
<sequence length="295" mass="32312">MLKTRLATAAVFSSIIIYVLSFSPAPLFYPLFVTITTLAIFLSGTEFAALRWNIMDGSTAVEQPRPKLKAKHFAIGFSYAFLIISYSVSNTIFANDPQKILILPISWTFFCFFLSAALIYRNASDMHTASNKLLNVIAGFIYLALPAACLTKLSLLHFDGSYRSAQLYFCLATILMGDTGAYFIGSRFGKHKLIPKISPKKSVEGAAGGLFFSGITALLLNYFFNLPFPAWYAILIGICMGIAGQIGDLMESAFKRAGGYKDSGNLLPGHGGFLDRIDSLILGIPVAFLFFSLYK</sequence>
<organism evidence="20 21">
    <name type="scientific">Silvanigrella aquatica</name>
    <dbReference type="NCBI Taxonomy" id="1915309"/>
    <lineage>
        <taxon>Bacteria</taxon>
        <taxon>Pseudomonadati</taxon>
        <taxon>Bdellovibrionota</taxon>
        <taxon>Oligoflexia</taxon>
        <taxon>Silvanigrellales</taxon>
        <taxon>Silvanigrellaceae</taxon>
        <taxon>Silvanigrella</taxon>
    </lineage>
</organism>
<dbReference type="PANTHER" id="PTHR46382">
    <property type="entry name" value="PHOSPHATIDATE CYTIDYLYLTRANSFERASE"/>
    <property type="match status" value="1"/>
</dbReference>
<feature type="transmembrane region" description="Helical" evidence="19">
    <location>
        <begin position="133"/>
        <end position="153"/>
    </location>
</feature>
<name>A0A1L4CYZ6_9BACT</name>
<evidence type="ECO:0000256" key="3">
    <source>
        <dbReference type="ARBA" id="ARBA00005119"/>
    </source>
</evidence>
<dbReference type="GO" id="GO:0016024">
    <property type="term" value="P:CDP-diacylglycerol biosynthetic process"/>
    <property type="evidence" value="ECO:0007669"/>
    <property type="project" value="UniProtKB-UniPathway"/>
</dbReference>
<dbReference type="Proteomes" id="UP000184731">
    <property type="component" value="Chromosome"/>
</dbReference>
<evidence type="ECO:0000256" key="10">
    <source>
        <dbReference type="ARBA" id="ARBA00022679"/>
    </source>
</evidence>
<feature type="transmembrane region" description="Helical" evidence="19">
    <location>
        <begin position="100"/>
        <end position="121"/>
    </location>
</feature>
<evidence type="ECO:0000256" key="2">
    <source>
        <dbReference type="ARBA" id="ARBA00004651"/>
    </source>
</evidence>
<evidence type="ECO:0000256" key="14">
    <source>
        <dbReference type="ARBA" id="ARBA00023098"/>
    </source>
</evidence>
<feature type="transmembrane region" description="Helical" evidence="19">
    <location>
        <begin position="31"/>
        <end position="52"/>
    </location>
</feature>
<evidence type="ECO:0000256" key="8">
    <source>
        <dbReference type="ARBA" id="ARBA00022475"/>
    </source>
</evidence>
<evidence type="ECO:0000256" key="5">
    <source>
        <dbReference type="ARBA" id="ARBA00010185"/>
    </source>
</evidence>
<feature type="transmembrane region" description="Helical" evidence="19">
    <location>
        <begin position="165"/>
        <end position="184"/>
    </location>
</feature>
<comment type="pathway">
    <text evidence="4">Lipid metabolism.</text>
</comment>
<dbReference type="InterPro" id="IPR000374">
    <property type="entry name" value="PC_trans"/>
</dbReference>
<keyword evidence="16" id="KW-0594">Phospholipid biosynthesis</keyword>
<evidence type="ECO:0000256" key="19">
    <source>
        <dbReference type="SAM" id="Phobius"/>
    </source>
</evidence>
<dbReference type="EC" id="2.7.7.41" evidence="6 18"/>
<evidence type="ECO:0000256" key="17">
    <source>
        <dbReference type="ARBA" id="ARBA00023264"/>
    </source>
</evidence>
<keyword evidence="17" id="KW-1208">Phospholipid metabolism</keyword>
<evidence type="ECO:0000256" key="11">
    <source>
        <dbReference type="ARBA" id="ARBA00022692"/>
    </source>
</evidence>
<evidence type="ECO:0000256" key="13">
    <source>
        <dbReference type="ARBA" id="ARBA00022989"/>
    </source>
</evidence>
<keyword evidence="11 18" id="KW-0812">Transmembrane</keyword>
<dbReference type="EMBL" id="CP017834">
    <property type="protein sequence ID" value="APJ03168.1"/>
    <property type="molecule type" value="Genomic_DNA"/>
</dbReference>
<protein>
    <recommendedName>
        <fullName evidence="7 18">Phosphatidate cytidylyltransferase</fullName>
        <ecNumber evidence="6 18">2.7.7.41</ecNumber>
    </recommendedName>
</protein>
<feature type="transmembrane region" description="Helical" evidence="19">
    <location>
        <begin position="230"/>
        <end position="247"/>
    </location>
</feature>
<keyword evidence="14" id="KW-0443">Lipid metabolism</keyword>
<reference evidence="20 21" key="1">
    <citation type="submission" date="2016-10" db="EMBL/GenBank/DDBJ databases">
        <title>Silvanigrella aquatica sp. nov., isolated from a freshwater lake located in the Black Forest, Germany, description of Silvanigrellaceae fam. nov., Silvanigrellales ord. nov., reclassification of the order Bdellovibrionales in the class Oligoflexia, reclassification of the families Bacteriovoracaceae and Halobacteriovoraceae in the new order Bacteriovoracales ord. nov., and reclassification of the family Pseudobacteriovoracaceae in the order Oligoflexiales.</title>
        <authorList>
            <person name="Hahn M.W."/>
            <person name="Schmidt J."/>
            <person name="Koll U."/>
            <person name="Rohde M."/>
            <person name="Verbag S."/>
            <person name="Pitt A."/>
            <person name="Nakai R."/>
            <person name="Naganuma T."/>
            <person name="Lang E."/>
        </authorList>
    </citation>
    <scope>NUCLEOTIDE SEQUENCE [LARGE SCALE GENOMIC DNA]</scope>
    <source>
        <strain evidence="20 21">MWH-Nonnen-W8red</strain>
    </source>
</reference>
<comment type="similarity">
    <text evidence="5 18">Belongs to the CDS family.</text>
</comment>
<dbReference type="STRING" id="1915309.AXG55_04320"/>
<keyword evidence="15 19" id="KW-0472">Membrane</keyword>
<comment type="subcellular location">
    <subcellularLocation>
        <location evidence="2">Cell membrane</location>
        <topology evidence="2">Multi-pass membrane protein</topology>
    </subcellularLocation>
</comment>
<evidence type="ECO:0000313" key="20">
    <source>
        <dbReference type="EMBL" id="APJ03168.1"/>
    </source>
</evidence>
<evidence type="ECO:0000313" key="21">
    <source>
        <dbReference type="Proteomes" id="UP000184731"/>
    </source>
</evidence>
<accession>A0A1L4CYZ6</accession>
<keyword evidence="9" id="KW-0444">Lipid biosynthesis</keyword>
<evidence type="ECO:0000256" key="15">
    <source>
        <dbReference type="ARBA" id="ARBA00023136"/>
    </source>
</evidence>
<evidence type="ECO:0000256" key="7">
    <source>
        <dbReference type="ARBA" id="ARBA00019373"/>
    </source>
</evidence>
<dbReference type="Pfam" id="PF01148">
    <property type="entry name" value="CTP_transf_1"/>
    <property type="match status" value="1"/>
</dbReference>
<feature type="transmembrane region" description="Helical" evidence="19">
    <location>
        <begin position="73"/>
        <end position="94"/>
    </location>
</feature>
<gene>
    <name evidence="20" type="ORF">AXG55_04320</name>
</gene>